<comment type="caution">
    <text evidence="4">The sequence shown here is derived from an EMBL/GenBank/DDBJ whole genome shotgun (WGS) entry which is preliminary data.</text>
</comment>
<evidence type="ECO:0000313" key="5">
    <source>
        <dbReference type="Proteomes" id="UP000765845"/>
    </source>
</evidence>
<dbReference type="InterPro" id="IPR029044">
    <property type="entry name" value="Nucleotide-diphossugar_trans"/>
</dbReference>
<dbReference type="SUPFAM" id="SSF53448">
    <property type="entry name" value="Nucleotide-diphospho-sugar transferases"/>
    <property type="match status" value="1"/>
</dbReference>
<evidence type="ECO:0000259" key="3">
    <source>
        <dbReference type="Pfam" id="PF00483"/>
    </source>
</evidence>
<evidence type="ECO:0000256" key="2">
    <source>
        <dbReference type="ARBA" id="ARBA00022695"/>
    </source>
</evidence>
<accession>A0ABX1GDG9</accession>
<keyword evidence="5" id="KW-1185">Reference proteome</keyword>
<proteinExistence type="predicted"/>
<dbReference type="PANTHER" id="PTHR43584">
    <property type="entry name" value="NUCLEOTIDYL TRANSFERASE"/>
    <property type="match status" value="1"/>
</dbReference>
<name>A0ABX1GDG9_9GAMM</name>
<gene>
    <name evidence="4" type="ORF">HCU74_04245</name>
</gene>
<keyword evidence="2" id="KW-0548">Nucleotidyltransferase</keyword>
<organism evidence="4 5">
    <name type="scientific">Spongiibacter thalassae</name>
    <dbReference type="NCBI Taxonomy" id="2721624"/>
    <lineage>
        <taxon>Bacteria</taxon>
        <taxon>Pseudomonadati</taxon>
        <taxon>Pseudomonadota</taxon>
        <taxon>Gammaproteobacteria</taxon>
        <taxon>Cellvibrionales</taxon>
        <taxon>Spongiibacteraceae</taxon>
        <taxon>Spongiibacter</taxon>
    </lineage>
</organism>
<keyword evidence="1" id="KW-0808">Transferase</keyword>
<dbReference type="Proteomes" id="UP000765845">
    <property type="component" value="Unassembled WGS sequence"/>
</dbReference>
<dbReference type="InterPro" id="IPR005835">
    <property type="entry name" value="NTP_transferase_dom"/>
</dbReference>
<dbReference type="InterPro" id="IPR050065">
    <property type="entry name" value="GlmU-like"/>
</dbReference>
<sequence length="220" mass="24006">MKAMILAAGLGERMRPLTETCPKPLLRAGGKCLIDFHLEKLATAGFAEVVVNSAWLSKQITDYLGDGERYGLRILHSVEGEPLETAGGIIKALPLLGEEPFLLVNGDIWTDFDFARLKDCRPDSAHLVMVDNPPHNPAGDFSLGEGGRLCRGGDAALTFSGISVWQPRCFAGLPVARMAMKPRFDEALAEGSLSGEYYSGQWWDIGTPERLGNLDRYLRG</sequence>
<dbReference type="CDD" id="cd06422">
    <property type="entry name" value="NTP_transferase_like_1"/>
    <property type="match status" value="1"/>
</dbReference>
<dbReference type="InterPro" id="IPR054790">
    <property type="entry name" value="MurU"/>
</dbReference>
<dbReference type="NCBIfam" id="NF045761">
    <property type="entry name" value="NAMPUrTaseMurU"/>
    <property type="match status" value="1"/>
</dbReference>
<feature type="domain" description="Nucleotidyl transferase" evidence="3">
    <location>
        <begin position="2"/>
        <end position="133"/>
    </location>
</feature>
<reference evidence="4 5" key="1">
    <citation type="submission" date="2020-04" db="EMBL/GenBank/DDBJ databases">
        <authorList>
            <person name="Yoon J."/>
        </authorList>
    </citation>
    <scope>NUCLEOTIDE SEQUENCE [LARGE SCALE GENOMIC DNA]</scope>
    <source>
        <strain evidence="4 5">KMU-166</strain>
    </source>
</reference>
<dbReference type="EMBL" id="JAAWWK010000002">
    <property type="protein sequence ID" value="NKI16628.1"/>
    <property type="molecule type" value="Genomic_DNA"/>
</dbReference>
<protein>
    <submittedName>
        <fullName evidence="4">Nucleotidyltransferase family protein</fullName>
    </submittedName>
</protein>
<evidence type="ECO:0000256" key="1">
    <source>
        <dbReference type="ARBA" id="ARBA00022679"/>
    </source>
</evidence>
<dbReference type="Pfam" id="PF00483">
    <property type="entry name" value="NTP_transferase"/>
    <property type="match status" value="1"/>
</dbReference>
<dbReference type="Gene3D" id="3.90.550.10">
    <property type="entry name" value="Spore Coat Polysaccharide Biosynthesis Protein SpsA, Chain A"/>
    <property type="match status" value="1"/>
</dbReference>
<evidence type="ECO:0000313" key="4">
    <source>
        <dbReference type="EMBL" id="NKI16628.1"/>
    </source>
</evidence>
<dbReference type="PANTHER" id="PTHR43584:SF8">
    <property type="entry name" value="N-ACETYLMURAMATE ALPHA-1-PHOSPHATE URIDYLYLTRANSFERASE"/>
    <property type="match status" value="1"/>
</dbReference>